<accession>A0A834IY95</accession>
<protein>
    <submittedName>
        <fullName evidence="1">Uncharacterized protein</fullName>
    </submittedName>
</protein>
<reference evidence="1" key="1">
    <citation type="submission" date="2020-08" db="EMBL/GenBank/DDBJ databases">
        <title>Genome sequencing and assembly of the red palm weevil Rhynchophorus ferrugineus.</title>
        <authorList>
            <person name="Dias G.B."/>
            <person name="Bergman C.M."/>
            <person name="Manee M."/>
        </authorList>
    </citation>
    <scope>NUCLEOTIDE SEQUENCE</scope>
    <source>
        <strain evidence="1">AA-2017</strain>
        <tissue evidence="1">Whole larva</tissue>
    </source>
</reference>
<evidence type="ECO:0000313" key="2">
    <source>
        <dbReference type="Proteomes" id="UP000625711"/>
    </source>
</evidence>
<dbReference type="EMBL" id="JAACXV010000180">
    <property type="protein sequence ID" value="KAF7282282.1"/>
    <property type="molecule type" value="Genomic_DNA"/>
</dbReference>
<comment type="caution">
    <text evidence="1">The sequence shown here is derived from an EMBL/GenBank/DDBJ whole genome shotgun (WGS) entry which is preliminary data.</text>
</comment>
<dbReference type="Proteomes" id="UP000625711">
    <property type="component" value="Unassembled WGS sequence"/>
</dbReference>
<dbReference type="AlphaFoldDB" id="A0A834IY95"/>
<keyword evidence="2" id="KW-1185">Reference proteome</keyword>
<proteinExistence type="predicted"/>
<gene>
    <name evidence="1" type="ORF">GWI33_002919</name>
</gene>
<sequence length="94" mass="10580">MLSWPIRFDPGANGTKMNNNNNETKLFIRRISMKCRGDLTDGRETTTKKKTNRYKEVKQKTTDAGVRYGSAALYDVQGGVKLCGQMTNANVYVI</sequence>
<evidence type="ECO:0000313" key="1">
    <source>
        <dbReference type="EMBL" id="KAF7282282.1"/>
    </source>
</evidence>
<name>A0A834IY95_RHYFE</name>
<organism evidence="1 2">
    <name type="scientific">Rhynchophorus ferrugineus</name>
    <name type="common">Red palm weevil</name>
    <name type="synonym">Curculio ferrugineus</name>
    <dbReference type="NCBI Taxonomy" id="354439"/>
    <lineage>
        <taxon>Eukaryota</taxon>
        <taxon>Metazoa</taxon>
        <taxon>Ecdysozoa</taxon>
        <taxon>Arthropoda</taxon>
        <taxon>Hexapoda</taxon>
        <taxon>Insecta</taxon>
        <taxon>Pterygota</taxon>
        <taxon>Neoptera</taxon>
        <taxon>Endopterygota</taxon>
        <taxon>Coleoptera</taxon>
        <taxon>Polyphaga</taxon>
        <taxon>Cucujiformia</taxon>
        <taxon>Curculionidae</taxon>
        <taxon>Dryophthorinae</taxon>
        <taxon>Rhynchophorus</taxon>
    </lineage>
</organism>